<evidence type="ECO:0000313" key="4">
    <source>
        <dbReference type="Proteomes" id="UP000287651"/>
    </source>
</evidence>
<dbReference type="AlphaFoldDB" id="A0A426ZSE5"/>
<name>A0A426ZSE5_ENSVE</name>
<comment type="caution">
    <text evidence="3">The sequence shown here is derived from an EMBL/GenBank/DDBJ whole genome shotgun (WGS) entry which is preliminary data.</text>
</comment>
<organism evidence="3 4">
    <name type="scientific">Ensete ventricosum</name>
    <name type="common">Abyssinian banana</name>
    <name type="synonym">Musa ensete</name>
    <dbReference type="NCBI Taxonomy" id="4639"/>
    <lineage>
        <taxon>Eukaryota</taxon>
        <taxon>Viridiplantae</taxon>
        <taxon>Streptophyta</taxon>
        <taxon>Embryophyta</taxon>
        <taxon>Tracheophyta</taxon>
        <taxon>Spermatophyta</taxon>
        <taxon>Magnoliopsida</taxon>
        <taxon>Liliopsida</taxon>
        <taxon>Zingiberales</taxon>
        <taxon>Musaceae</taxon>
        <taxon>Ensete</taxon>
    </lineage>
</organism>
<keyword evidence="2" id="KW-0812">Transmembrane</keyword>
<keyword evidence="2" id="KW-0472">Membrane</keyword>
<sequence>MSRSPPSLLGGGGSEGEDGEEAVSLGSRRNGDTSLSRPRPADVVWPEHFVEAVAAHVAVDAASSDGPLAAAPAVVAVLVTVVGGVWWHSVLSTLASYCASPRPIPIAATFVYLR</sequence>
<keyword evidence="2" id="KW-1133">Transmembrane helix</keyword>
<protein>
    <submittedName>
        <fullName evidence="3">Uncharacterized protein</fullName>
    </submittedName>
</protein>
<evidence type="ECO:0000313" key="3">
    <source>
        <dbReference type="EMBL" id="RRT66956.1"/>
    </source>
</evidence>
<dbReference type="Proteomes" id="UP000287651">
    <property type="component" value="Unassembled WGS sequence"/>
</dbReference>
<feature type="transmembrane region" description="Helical" evidence="2">
    <location>
        <begin position="68"/>
        <end position="87"/>
    </location>
</feature>
<reference evidence="3 4" key="1">
    <citation type="journal article" date="2014" name="Agronomy (Basel)">
        <title>A Draft Genome Sequence for Ensete ventricosum, the Drought-Tolerant Tree Against Hunger.</title>
        <authorList>
            <person name="Harrison J."/>
            <person name="Moore K.A."/>
            <person name="Paszkiewicz K."/>
            <person name="Jones T."/>
            <person name="Grant M."/>
            <person name="Ambacheew D."/>
            <person name="Muzemil S."/>
            <person name="Studholme D.J."/>
        </authorList>
    </citation>
    <scope>NUCLEOTIDE SEQUENCE [LARGE SCALE GENOMIC DNA]</scope>
</reference>
<dbReference type="EMBL" id="AMZH03005226">
    <property type="protein sequence ID" value="RRT66956.1"/>
    <property type="molecule type" value="Genomic_DNA"/>
</dbReference>
<accession>A0A426ZSE5</accession>
<feature type="region of interest" description="Disordered" evidence="1">
    <location>
        <begin position="1"/>
        <end position="39"/>
    </location>
</feature>
<evidence type="ECO:0000256" key="1">
    <source>
        <dbReference type="SAM" id="MobiDB-lite"/>
    </source>
</evidence>
<gene>
    <name evidence="3" type="ORF">B296_00023217</name>
</gene>
<evidence type="ECO:0000256" key="2">
    <source>
        <dbReference type="SAM" id="Phobius"/>
    </source>
</evidence>
<proteinExistence type="predicted"/>